<dbReference type="Proteomes" id="UP000244722">
    <property type="component" value="Unassembled WGS sequence"/>
</dbReference>
<gene>
    <name evidence="1" type="ORF">B9Z19DRAFT_1077199</name>
</gene>
<reference evidence="1 2" key="1">
    <citation type="submission" date="2017-04" db="EMBL/GenBank/DDBJ databases">
        <title>Draft genome sequence of Tuber borchii Vittad., a whitish edible truffle.</title>
        <authorList>
            <consortium name="DOE Joint Genome Institute"/>
            <person name="Murat C."/>
            <person name="Kuo A."/>
            <person name="Barry K.W."/>
            <person name="Clum A."/>
            <person name="Dockter R.B."/>
            <person name="Fauchery L."/>
            <person name="Iotti M."/>
            <person name="Kohler A."/>
            <person name="Labutti K."/>
            <person name="Lindquist E.A."/>
            <person name="Lipzen A."/>
            <person name="Ohm R.A."/>
            <person name="Wang M."/>
            <person name="Grigoriev I.V."/>
            <person name="Zambonelli A."/>
            <person name="Martin F.M."/>
        </authorList>
    </citation>
    <scope>NUCLEOTIDE SEQUENCE [LARGE SCALE GENOMIC DNA]</scope>
    <source>
        <strain evidence="1 2">Tbo3840</strain>
    </source>
</reference>
<proteinExistence type="predicted"/>
<dbReference type="AlphaFoldDB" id="A0A2T7A108"/>
<evidence type="ECO:0000313" key="1">
    <source>
        <dbReference type="EMBL" id="PUU81418.1"/>
    </source>
</evidence>
<comment type="caution">
    <text evidence="1">The sequence shown here is derived from an EMBL/GenBank/DDBJ whole genome shotgun (WGS) entry which is preliminary data.</text>
</comment>
<protein>
    <submittedName>
        <fullName evidence="1">Uncharacterized protein</fullName>
    </submittedName>
</protein>
<accession>A0A2T7A108</accession>
<keyword evidence="2" id="KW-1185">Reference proteome</keyword>
<name>A0A2T7A108_TUBBO</name>
<organism evidence="1 2">
    <name type="scientific">Tuber borchii</name>
    <name type="common">White truffle</name>
    <dbReference type="NCBI Taxonomy" id="42251"/>
    <lineage>
        <taxon>Eukaryota</taxon>
        <taxon>Fungi</taxon>
        <taxon>Dikarya</taxon>
        <taxon>Ascomycota</taxon>
        <taxon>Pezizomycotina</taxon>
        <taxon>Pezizomycetes</taxon>
        <taxon>Pezizales</taxon>
        <taxon>Tuberaceae</taxon>
        <taxon>Tuber</taxon>
    </lineage>
</organism>
<sequence>MACQRGPPCETKIFAIVFGVSSVCCKVICSEVQDTAPSLCGAFIWLKRLIF</sequence>
<evidence type="ECO:0000313" key="2">
    <source>
        <dbReference type="Proteomes" id="UP000244722"/>
    </source>
</evidence>
<dbReference type="EMBL" id="NESQ01000045">
    <property type="protein sequence ID" value="PUU81418.1"/>
    <property type="molecule type" value="Genomic_DNA"/>
</dbReference>